<dbReference type="SMART" id="SM00855">
    <property type="entry name" value="PGAM"/>
    <property type="match status" value="1"/>
</dbReference>
<sequence>MARKRVASRLDGLSTRYDVLRWVWDMPSLLLIRHTTVCDSYRGICYGQSDVPLHETWQDDFFQVAQNISSQKRFDGLYSSPLSRCAKLAHTLAAEMGQAVQIDHRLMERNFGAWELQQWSAIYDATGAAMDGLIDQPETFAPPGGETTRSFADRVWDWCQSVPAHGDYLAVSHGGCIAAIRGLLLGRDVRAWLELIPKPGEIVEVEWSCGSP</sequence>
<accession>A0A1C3E5J5</accession>
<dbReference type="GO" id="GO:0045820">
    <property type="term" value="P:negative regulation of glycolytic process"/>
    <property type="evidence" value="ECO:0007669"/>
    <property type="project" value="TreeGrafter"/>
</dbReference>
<evidence type="ECO:0000313" key="2">
    <source>
        <dbReference type="EMBL" id="ODA28473.1"/>
    </source>
</evidence>
<dbReference type="AlphaFoldDB" id="A0A1C3E5J5"/>
<proteinExistence type="predicted"/>
<dbReference type="PANTHER" id="PTHR46517">
    <property type="entry name" value="FRUCTOSE-2,6-BISPHOSPHATASE TIGAR"/>
    <property type="match status" value="1"/>
</dbReference>
<reference evidence="2 3" key="1">
    <citation type="submission" date="2016-05" db="EMBL/GenBank/DDBJ databases">
        <title>Genomic and physiological characterization of Planctopirus sp. isolated from fresh water lake.</title>
        <authorList>
            <person name="Subhash Y."/>
            <person name="Ramana C."/>
        </authorList>
    </citation>
    <scope>NUCLEOTIDE SEQUENCE [LARGE SCALE GENOMIC DNA]</scope>
    <source>
        <strain evidence="2 3">JC280</strain>
    </source>
</reference>
<dbReference type="EMBL" id="LYDR01000152">
    <property type="protein sequence ID" value="ODA28473.1"/>
    <property type="molecule type" value="Genomic_DNA"/>
</dbReference>
<evidence type="ECO:0000256" key="1">
    <source>
        <dbReference type="ARBA" id="ARBA00022801"/>
    </source>
</evidence>
<dbReference type="STRING" id="1841610.A6X21_12195"/>
<dbReference type="Pfam" id="PF00300">
    <property type="entry name" value="His_Phos_1"/>
    <property type="match status" value="1"/>
</dbReference>
<dbReference type="InterPro" id="IPR029033">
    <property type="entry name" value="His_PPase_superfam"/>
</dbReference>
<dbReference type="InterPro" id="IPR013078">
    <property type="entry name" value="His_Pase_superF_clade-1"/>
</dbReference>
<dbReference type="GO" id="GO:0004331">
    <property type="term" value="F:fructose-2,6-bisphosphate 2-phosphatase activity"/>
    <property type="evidence" value="ECO:0007669"/>
    <property type="project" value="TreeGrafter"/>
</dbReference>
<dbReference type="Gene3D" id="3.40.50.1240">
    <property type="entry name" value="Phosphoglycerate mutase-like"/>
    <property type="match status" value="1"/>
</dbReference>
<evidence type="ECO:0000313" key="3">
    <source>
        <dbReference type="Proteomes" id="UP000094828"/>
    </source>
</evidence>
<keyword evidence="3" id="KW-1185">Reference proteome</keyword>
<dbReference type="Proteomes" id="UP000094828">
    <property type="component" value="Unassembled WGS sequence"/>
</dbReference>
<comment type="caution">
    <text evidence="2">The sequence shown here is derived from an EMBL/GenBank/DDBJ whole genome shotgun (WGS) entry which is preliminary data.</text>
</comment>
<dbReference type="PANTHER" id="PTHR46517:SF1">
    <property type="entry name" value="FRUCTOSE-2,6-BISPHOSPHATASE TIGAR"/>
    <property type="match status" value="1"/>
</dbReference>
<dbReference type="InterPro" id="IPR051695">
    <property type="entry name" value="Phosphoglycerate_Mutase"/>
</dbReference>
<name>A0A1C3E5J5_9PLAN</name>
<evidence type="ECO:0008006" key="4">
    <source>
        <dbReference type="Google" id="ProtNLM"/>
    </source>
</evidence>
<gene>
    <name evidence="2" type="ORF">A6X21_12195</name>
</gene>
<keyword evidence="1" id="KW-0378">Hydrolase</keyword>
<protein>
    <recommendedName>
        <fullName evidence="4">Alpha-ribazole phosphatase</fullName>
    </recommendedName>
</protein>
<dbReference type="RefSeq" id="WP_068851602.1">
    <property type="nucleotide sequence ID" value="NZ_LYDR01000152.1"/>
</dbReference>
<organism evidence="2 3">
    <name type="scientific">Planctopirus hydrillae</name>
    <dbReference type="NCBI Taxonomy" id="1841610"/>
    <lineage>
        <taxon>Bacteria</taxon>
        <taxon>Pseudomonadati</taxon>
        <taxon>Planctomycetota</taxon>
        <taxon>Planctomycetia</taxon>
        <taxon>Planctomycetales</taxon>
        <taxon>Planctomycetaceae</taxon>
        <taxon>Planctopirus</taxon>
    </lineage>
</organism>
<dbReference type="CDD" id="cd07067">
    <property type="entry name" value="HP_PGM_like"/>
    <property type="match status" value="1"/>
</dbReference>
<dbReference type="SUPFAM" id="SSF53254">
    <property type="entry name" value="Phosphoglycerate mutase-like"/>
    <property type="match status" value="1"/>
</dbReference>
<dbReference type="GO" id="GO:0005829">
    <property type="term" value="C:cytosol"/>
    <property type="evidence" value="ECO:0007669"/>
    <property type="project" value="TreeGrafter"/>
</dbReference>
<dbReference type="GO" id="GO:0043456">
    <property type="term" value="P:regulation of pentose-phosphate shunt"/>
    <property type="evidence" value="ECO:0007669"/>
    <property type="project" value="TreeGrafter"/>
</dbReference>